<accession>A0A382L4L1</accession>
<feature type="region of interest" description="Disordered" evidence="1">
    <location>
        <begin position="248"/>
        <end position="270"/>
    </location>
</feature>
<proteinExistence type="predicted"/>
<name>A0A382L4L1_9ZZZZ</name>
<protein>
    <submittedName>
        <fullName evidence="2">Uncharacterized protein</fullName>
    </submittedName>
</protein>
<dbReference type="EMBL" id="UINC01084870">
    <property type="protein sequence ID" value="SVC31908.1"/>
    <property type="molecule type" value="Genomic_DNA"/>
</dbReference>
<evidence type="ECO:0000313" key="2">
    <source>
        <dbReference type="EMBL" id="SVC31908.1"/>
    </source>
</evidence>
<sequence>QAKSLIEAAEEHPALVQLVANGTKTLQWVAAVLEGFRGHHPAVKAIIGGADPGIAANFLELKVTKGTLDIIRKGGMPIAPVDSVINDIDKNIQRARKDFRSMNADQKKKILKDPRIRVSGPQQVKIERYGRHLDLISQLCKNSVDPALWISGPYVDEKKEPQICNDCKNTSFYRNYDEWVCRNCRHSNSSQPKVQRFSDITKPENFDIIASALSVPKSYSRKEKLDELRRMARTLKLSLMISQRNGKISRTTKYNKGSSKPAQKSDFRKS</sequence>
<feature type="compositionally biased region" description="Polar residues" evidence="1">
    <location>
        <begin position="248"/>
        <end position="262"/>
    </location>
</feature>
<dbReference type="AlphaFoldDB" id="A0A382L4L1"/>
<organism evidence="2">
    <name type="scientific">marine metagenome</name>
    <dbReference type="NCBI Taxonomy" id="408172"/>
    <lineage>
        <taxon>unclassified sequences</taxon>
        <taxon>metagenomes</taxon>
        <taxon>ecological metagenomes</taxon>
    </lineage>
</organism>
<gene>
    <name evidence="2" type="ORF">METZ01_LOCUS284762</name>
</gene>
<reference evidence="2" key="1">
    <citation type="submission" date="2018-05" db="EMBL/GenBank/DDBJ databases">
        <authorList>
            <person name="Lanie J.A."/>
            <person name="Ng W.-L."/>
            <person name="Kazmierczak K.M."/>
            <person name="Andrzejewski T.M."/>
            <person name="Davidsen T.M."/>
            <person name="Wayne K.J."/>
            <person name="Tettelin H."/>
            <person name="Glass J.I."/>
            <person name="Rusch D."/>
            <person name="Podicherti R."/>
            <person name="Tsui H.-C.T."/>
            <person name="Winkler M.E."/>
        </authorList>
    </citation>
    <scope>NUCLEOTIDE SEQUENCE</scope>
</reference>
<feature type="non-terminal residue" evidence="2">
    <location>
        <position position="1"/>
    </location>
</feature>
<evidence type="ECO:0000256" key="1">
    <source>
        <dbReference type="SAM" id="MobiDB-lite"/>
    </source>
</evidence>